<gene>
    <name evidence="7" type="ORF">JL107_15815</name>
</gene>
<dbReference type="RefSeq" id="WP_205258038.1">
    <property type="nucleotide sequence ID" value="NZ_BAAAPV010000002.1"/>
</dbReference>
<dbReference type="Pfam" id="PF00195">
    <property type="entry name" value="Chal_sti_synt_N"/>
    <property type="match status" value="1"/>
</dbReference>
<evidence type="ECO:0000259" key="5">
    <source>
        <dbReference type="Pfam" id="PF00195"/>
    </source>
</evidence>
<dbReference type="FunFam" id="3.40.47.10:FF:000014">
    <property type="entry name" value="Chalcone synthase 1"/>
    <property type="match status" value="1"/>
</dbReference>
<keyword evidence="2" id="KW-0808">Transferase</keyword>
<organism evidence="7 8">
    <name type="scientific">Nakamurella flavida</name>
    <dbReference type="NCBI Taxonomy" id="363630"/>
    <lineage>
        <taxon>Bacteria</taxon>
        <taxon>Bacillati</taxon>
        <taxon>Actinomycetota</taxon>
        <taxon>Actinomycetes</taxon>
        <taxon>Nakamurellales</taxon>
        <taxon>Nakamurellaceae</taxon>
        <taxon>Nakamurella</taxon>
    </lineage>
</organism>
<evidence type="ECO:0000256" key="2">
    <source>
        <dbReference type="ARBA" id="ARBA00022679"/>
    </source>
</evidence>
<dbReference type="GO" id="GO:0030639">
    <property type="term" value="P:polyketide biosynthetic process"/>
    <property type="evidence" value="ECO:0007669"/>
    <property type="project" value="TreeGrafter"/>
</dbReference>
<proteinExistence type="inferred from homology"/>
<dbReference type="Gene3D" id="3.40.47.10">
    <property type="match status" value="2"/>
</dbReference>
<evidence type="ECO:0000259" key="6">
    <source>
        <dbReference type="Pfam" id="PF02797"/>
    </source>
</evidence>
<dbReference type="GO" id="GO:0016747">
    <property type="term" value="F:acyltransferase activity, transferring groups other than amino-acyl groups"/>
    <property type="evidence" value="ECO:0007669"/>
    <property type="project" value="InterPro"/>
</dbReference>
<dbReference type="EMBL" id="JAERWL010000014">
    <property type="protein sequence ID" value="MBM9477915.1"/>
    <property type="molecule type" value="Genomic_DNA"/>
</dbReference>
<evidence type="ECO:0000256" key="3">
    <source>
        <dbReference type="ARBA" id="ARBA00023315"/>
    </source>
</evidence>
<keyword evidence="3" id="KW-0012">Acyltransferase</keyword>
<accession>A0A939C3Q1</accession>
<feature type="domain" description="Chalcone/stilbene synthase C-terminal" evidence="6">
    <location>
        <begin position="220"/>
        <end position="352"/>
    </location>
</feature>
<dbReference type="InterPro" id="IPR016039">
    <property type="entry name" value="Thiolase-like"/>
</dbReference>
<evidence type="ECO:0000313" key="7">
    <source>
        <dbReference type="EMBL" id="MBM9477915.1"/>
    </source>
</evidence>
<dbReference type="AlphaFoldDB" id="A0A939C3Q1"/>
<dbReference type="Pfam" id="PF02797">
    <property type="entry name" value="Chal_sti_synt_C"/>
    <property type="match status" value="1"/>
</dbReference>
<dbReference type="InterPro" id="IPR011141">
    <property type="entry name" value="Polyketide_synthase_type-III"/>
</dbReference>
<dbReference type="PIRSF" id="PIRSF000451">
    <property type="entry name" value="PKS_III"/>
    <property type="match status" value="1"/>
</dbReference>
<evidence type="ECO:0000256" key="4">
    <source>
        <dbReference type="PIRSR" id="PIRSR000451-1"/>
    </source>
</evidence>
<evidence type="ECO:0000313" key="8">
    <source>
        <dbReference type="Proteomes" id="UP000663801"/>
    </source>
</evidence>
<sequence>MTILAAVHGVLPEHRYEQAEITRTFADICLGPDGNQEVVRRLHTNTRVESRHLALPLERYAGLADFTEANDAFLAVAEELGAQALLGALEQAGIAPSEVDLIVSTTVTGLAVPSLEARIAARVGLRPDVRRVPLFGLGCVAGAAGIARLHDYLLGRPDQVAVLLAVELCSLTVQRNDRSVANLVASGLFGDGAAAVVAVGADYAREHDITGPRVLDSRSHLYPDTTRTMGWDIGARGLTIVLDAQVPVLVKQYLGIDVRGFLAEHGLSVPEVGAWVSHPGGPKVIEAIEDELGLPPDALEMTWRSLAEVGNLSSVSVLHVLRDTLAKRSPTPGTPGMLMAMGPGFCSELVLLTW</sequence>
<dbReference type="PANTHER" id="PTHR11877">
    <property type="entry name" value="HYDROXYMETHYLGLUTARYL-COA SYNTHASE"/>
    <property type="match status" value="1"/>
</dbReference>
<comment type="caution">
    <text evidence="7">The sequence shown here is derived from an EMBL/GenBank/DDBJ whole genome shotgun (WGS) entry which is preliminary data.</text>
</comment>
<dbReference type="SUPFAM" id="SSF53901">
    <property type="entry name" value="Thiolase-like"/>
    <property type="match status" value="1"/>
</dbReference>
<dbReference type="InterPro" id="IPR001099">
    <property type="entry name" value="Chalcone/stilbene_synt_N"/>
</dbReference>
<dbReference type="CDD" id="cd00831">
    <property type="entry name" value="CHS_like"/>
    <property type="match status" value="1"/>
</dbReference>
<dbReference type="InterPro" id="IPR012328">
    <property type="entry name" value="Chalcone/stilbene_synt_C"/>
</dbReference>
<feature type="active site" description="Acyl-thioester intermediate" evidence="4">
    <location>
        <position position="139"/>
    </location>
</feature>
<name>A0A939C3Q1_9ACTN</name>
<keyword evidence="8" id="KW-1185">Reference proteome</keyword>
<protein>
    <submittedName>
        <fullName evidence="7">Type III polyketide synthase</fullName>
    </submittedName>
</protein>
<feature type="domain" description="Chalcone/stilbene synthase N-terminal" evidence="5">
    <location>
        <begin position="5"/>
        <end position="202"/>
    </location>
</feature>
<comment type="similarity">
    <text evidence="1">Belongs to the thiolase-like superfamily. Chalcone/stilbene synthases family.</text>
</comment>
<dbReference type="PANTHER" id="PTHR11877:SF99">
    <property type="entry name" value="1,3,6,8-TETRAHYDROXYNAPHTHALENE SYNTHASE"/>
    <property type="match status" value="1"/>
</dbReference>
<evidence type="ECO:0000256" key="1">
    <source>
        <dbReference type="ARBA" id="ARBA00005531"/>
    </source>
</evidence>
<reference evidence="7" key="1">
    <citation type="submission" date="2021-01" db="EMBL/GenBank/DDBJ databases">
        <title>KCTC 19127 draft genome.</title>
        <authorList>
            <person name="An D."/>
        </authorList>
    </citation>
    <scope>NUCLEOTIDE SEQUENCE</scope>
    <source>
        <strain evidence="7">KCTC 19127</strain>
    </source>
</reference>
<dbReference type="Proteomes" id="UP000663801">
    <property type="component" value="Unassembled WGS sequence"/>
</dbReference>